<evidence type="ECO:0000313" key="5">
    <source>
        <dbReference type="Proteomes" id="UP000183255"/>
    </source>
</evidence>
<gene>
    <name evidence="4" type="ORF">SAMN05421804_107105</name>
</gene>
<proteinExistence type="predicted"/>
<evidence type="ECO:0000313" key="4">
    <source>
        <dbReference type="EMBL" id="SDJ09732.1"/>
    </source>
</evidence>
<dbReference type="InterPro" id="IPR032485">
    <property type="entry name" value="LRP1-like_beta_prop"/>
</dbReference>
<dbReference type="SUPFAM" id="SSF63825">
    <property type="entry name" value="YWTD domain"/>
    <property type="match status" value="1"/>
</dbReference>
<dbReference type="Pfam" id="PF16472">
    <property type="entry name" value="DUF5050"/>
    <property type="match status" value="2"/>
</dbReference>
<evidence type="ECO:0000256" key="2">
    <source>
        <dbReference type="SAM" id="SignalP"/>
    </source>
</evidence>
<name>A0A1G8QY96_9CLOT</name>
<dbReference type="Proteomes" id="UP000183255">
    <property type="component" value="Unassembled WGS sequence"/>
</dbReference>
<evidence type="ECO:0000259" key="3">
    <source>
        <dbReference type="Pfam" id="PF16472"/>
    </source>
</evidence>
<dbReference type="PROSITE" id="PS51257">
    <property type="entry name" value="PROKAR_LIPOPROTEIN"/>
    <property type="match status" value="1"/>
</dbReference>
<feature type="chain" id="PRO_5039426953" description="Prolow-density lipoprotein receptor-related protein 1-like beta-propeller domain-containing protein" evidence="2">
    <location>
        <begin position="19"/>
        <end position="375"/>
    </location>
</feature>
<organism evidence="4 5">
    <name type="scientific">Proteiniclasticum ruminis</name>
    <dbReference type="NCBI Taxonomy" id="398199"/>
    <lineage>
        <taxon>Bacteria</taxon>
        <taxon>Bacillati</taxon>
        <taxon>Bacillota</taxon>
        <taxon>Clostridia</taxon>
        <taxon>Eubacteriales</taxon>
        <taxon>Clostridiaceae</taxon>
        <taxon>Proteiniclasticum</taxon>
    </lineage>
</organism>
<feature type="region of interest" description="Disordered" evidence="1">
    <location>
        <begin position="25"/>
        <end position="61"/>
    </location>
</feature>
<reference evidence="4 5" key="1">
    <citation type="submission" date="2016-10" db="EMBL/GenBank/DDBJ databases">
        <authorList>
            <person name="de Groot N.N."/>
        </authorList>
    </citation>
    <scope>NUCLEOTIDE SEQUENCE [LARGE SCALE GENOMIC DNA]</scope>
    <source>
        <strain evidence="4 5">CGMCC 1.5058</strain>
    </source>
</reference>
<keyword evidence="2" id="KW-0732">Signal</keyword>
<feature type="domain" description="Prolow-density lipoprotein receptor-related protein 1-like beta-propeller" evidence="3">
    <location>
        <begin position="255"/>
        <end position="357"/>
    </location>
</feature>
<feature type="compositionally biased region" description="Acidic residues" evidence="1">
    <location>
        <begin position="35"/>
        <end position="59"/>
    </location>
</feature>
<dbReference type="AlphaFoldDB" id="A0A1G8QY96"/>
<feature type="signal peptide" evidence="2">
    <location>
        <begin position="1"/>
        <end position="18"/>
    </location>
</feature>
<feature type="domain" description="Prolow-density lipoprotein receptor-related protein 1-like beta-propeller" evidence="3">
    <location>
        <begin position="73"/>
        <end position="247"/>
    </location>
</feature>
<accession>A0A1G8QY96</accession>
<evidence type="ECO:0000256" key="1">
    <source>
        <dbReference type="SAM" id="MobiDB-lite"/>
    </source>
</evidence>
<dbReference type="RefSeq" id="WP_143004639.1">
    <property type="nucleotide sequence ID" value="NZ_FNDZ01000007.1"/>
</dbReference>
<protein>
    <recommendedName>
        <fullName evidence="3">Prolow-density lipoprotein receptor-related protein 1-like beta-propeller domain-containing protein</fullName>
    </recommendedName>
</protein>
<sequence>MKKMWMFPFLMVLLLIFAAGCGKSEPVDTPGNEPKEEEPSEETPSENPETEEPSEENPEEEKPIMLSLEGFGNTMSNIKNDGMAVYEAPYLYHMDRMITGNILRTNLETKESEVLVEGQFSFLNYGDGTLFFAGYYYPENVSDNAYGIFRMDENGDNFQQIHQGYITDLLLFDEYLYFFNSENEGGLFRMKYDETEETMLVKDVYEGYALVNDMIYLNNYLDGASESYVYKLPLTGGTPEKVDEQDTFGTYLFPAKGFILYEPRVDGSRGMTRFNTENGQFSQLDKAISDVTEAEDLIYYFWSGRRQDNADQGIYKSRADGSEEELLLQVEIAFSLNYVNGKLYYHNNDEKRRISVLDPVTLEQSFLPLMEEIAP</sequence>
<dbReference type="EMBL" id="FNDZ01000007">
    <property type="protein sequence ID" value="SDJ09732.1"/>
    <property type="molecule type" value="Genomic_DNA"/>
</dbReference>